<evidence type="ECO:0000313" key="2">
    <source>
        <dbReference type="EMBL" id="KAK1763926.1"/>
    </source>
</evidence>
<comment type="caution">
    <text evidence="2">The sequence shown here is derived from an EMBL/GenBank/DDBJ whole genome shotgun (WGS) entry which is preliminary data.</text>
</comment>
<dbReference type="GeneID" id="85305840"/>
<dbReference type="EMBL" id="MU839023">
    <property type="protein sequence ID" value="KAK1763926.1"/>
    <property type="molecule type" value="Genomic_DNA"/>
</dbReference>
<dbReference type="InterPro" id="IPR014752">
    <property type="entry name" value="Arrestin-like_C"/>
</dbReference>
<evidence type="ECO:0000256" key="1">
    <source>
        <dbReference type="SAM" id="MobiDB-lite"/>
    </source>
</evidence>
<feature type="region of interest" description="Disordered" evidence="1">
    <location>
        <begin position="414"/>
        <end position="463"/>
    </location>
</feature>
<gene>
    <name evidence="2" type="ORF">QBC33DRAFT_210219</name>
</gene>
<proteinExistence type="predicted"/>
<sequence length="463" mass="52215">MSRTAASSSHFLGIRLEADQKTYAPGDTVIGCVYRKAHAVSVRASVTISVHGRSYCEIEVRESQNQQHHTRTYHRELGFFDMTRNAQRLFEGPLHIAPDSEGQVWPFAVTIPPFIDNRGIARDLPSCESYLPIDHEDIATQPLPPTFWSGSDGYYTSKSFIEYYLQADLRLARDGSADVQTSTLPLHIPGFSPEPPITDFNIRRQIFFRSVTSQRLIPGMENAELSFAQKTQKLFRTSKVPHFYFELEVEIPTVIQLENPNAIPFRVRVKPAWDQTSEIIRNLPQKVKLTSLVLELKSDTEVTCGGRFGKEHASNTHETDLQVPKALQALGRDVFIPCTAEWPAIDIGELINFRVRSQGRIGQRLTNIYLIYPCFTTYNIKHSHRLKWKLRVTIAGEEVKVDGQAKVIVLPPSDTNPAWTAPPLETQETESWIHPPADDEAPPSFAETQKEGRASSQEGGSSY</sequence>
<protein>
    <recommendedName>
        <fullName evidence="4">Arrestin-like N-terminal domain-containing protein</fullName>
    </recommendedName>
</protein>
<accession>A0AAJ0BXM5</accession>
<keyword evidence="3" id="KW-1185">Reference proteome</keyword>
<dbReference type="Gene3D" id="2.60.40.640">
    <property type="match status" value="1"/>
</dbReference>
<dbReference type="AlphaFoldDB" id="A0AAJ0BXM5"/>
<dbReference type="RefSeq" id="XP_060280139.1">
    <property type="nucleotide sequence ID" value="XM_060422653.1"/>
</dbReference>
<evidence type="ECO:0000313" key="3">
    <source>
        <dbReference type="Proteomes" id="UP001244011"/>
    </source>
</evidence>
<feature type="compositionally biased region" description="Polar residues" evidence="1">
    <location>
        <begin position="454"/>
        <end position="463"/>
    </location>
</feature>
<reference evidence="2" key="1">
    <citation type="submission" date="2023-06" db="EMBL/GenBank/DDBJ databases">
        <title>Genome-scale phylogeny and comparative genomics of the fungal order Sordariales.</title>
        <authorList>
            <consortium name="Lawrence Berkeley National Laboratory"/>
            <person name="Hensen N."/>
            <person name="Bonometti L."/>
            <person name="Westerberg I."/>
            <person name="Brannstrom I.O."/>
            <person name="Guillou S."/>
            <person name="Cros-Aarteil S."/>
            <person name="Calhoun S."/>
            <person name="Haridas S."/>
            <person name="Kuo A."/>
            <person name="Mondo S."/>
            <person name="Pangilinan J."/>
            <person name="Riley R."/>
            <person name="Labutti K."/>
            <person name="Andreopoulos B."/>
            <person name="Lipzen A."/>
            <person name="Chen C."/>
            <person name="Yanf M."/>
            <person name="Daum C."/>
            <person name="Ng V."/>
            <person name="Clum A."/>
            <person name="Steindorff A."/>
            <person name="Ohm R."/>
            <person name="Martin F."/>
            <person name="Silar P."/>
            <person name="Natvig D."/>
            <person name="Lalanne C."/>
            <person name="Gautier V."/>
            <person name="Ament-Velasquez S.L."/>
            <person name="Kruys A."/>
            <person name="Hutchinson M.I."/>
            <person name="Powell A.J."/>
            <person name="Barry K."/>
            <person name="Miller A.N."/>
            <person name="Grigoriev I.V."/>
            <person name="Debuchy R."/>
            <person name="Gladieux P."/>
            <person name="Thoren M.H."/>
            <person name="Johannesson H."/>
        </authorList>
    </citation>
    <scope>NUCLEOTIDE SEQUENCE</scope>
    <source>
        <strain evidence="2">8032-3</strain>
    </source>
</reference>
<organism evidence="2 3">
    <name type="scientific">Phialemonium atrogriseum</name>
    <dbReference type="NCBI Taxonomy" id="1093897"/>
    <lineage>
        <taxon>Eukaryota</taxon>
        <taxon>Fungi</taxon>
        <taxon>Dikarya</taxon>
        <taxon>Ascomycota</taxon>
        <taxon>Pezizomycotina</taxon>
        <taxon>Sordariomycetes</taxon>
        <taxon>Sordariomycetidae</taxon>
        <taxon>Cephalothecales</taxon>
        <taxon>Cephalothecaceae</taxon>
        <taxon>Phialemonium</taxon>
    </lineage>
</organism>
<name>A0AAJ0BXM5_9PEZI</name>
<dbReference type="Proteomes" id="UP001244011">
    <property type="component" value="Unassembled WGS sequence"/>
</dbReference>
<evidence type="ECO:0008006" key="4">
    <source>
        <dbReference type="Google" id="ProtNLM"/>
    </source>
</evidence>